<protein>
    <recommendedName>
        <fullName evidence="3">C-type lectin domain-containing protein</fullName>
    </recommendedName>
</protein>
<name>A0A6A4VDV3_AMPAM</name>
<accession>A0A6A4VDV3</accession>
<evidence type="ECO:0000313" key="1">
    <source>
        <dbReference type="EMBL" id="KAF0288562.1"/>
    </source>
</evidence>
<dbReference type="SUPFAM" id="SSF56436">
    <property type="entry name" value="C-type lectin-like"/>
    <property type="match status" value="1"/>
</dbReference>
<reference evidence="1 2" key="1">
    <citation type="submission" date="2019-07" db="EMBL/GenBank/DDBJ databases">
        <title>Draft genome assembly of a fouling barnacle, Amphibalanus amphitrite (Darwin, 1854): The first reference genome for Thecostraca.</title>
        <authorList>
            <person name="Kim W."/>
        </authorList>
    </citation>
    <scope>NUCLEOTIDE SEQUENCE [LARGE SCALE GENOMIC DNA]</scope>
    <source>
        <strain evidence="1">SNU_AA5</strain>
        <tissue evidence="1">Soma without cirri and trophi</tissue>
    </source>
</reference>
<comment type="caution">
    <text evidence="1">The sequence shown here is derived from an EMBL/GenBank/DDBJ whole genome shotgun (WGS) entry which is preliminary data.</text>
</comment>
<dbReference type="InterPro" id="IPR016187">
    <property type="entry name" value="CTDL_fold"/>
</dbReference>
<dbReference type="EMBL" id="VIIS01002101">
    <property type="protein sequence ID" value="KAF0288562.1"/>
    <property type="molecule type" value="Genomic_DNA"/>
</dbReference>
<evidence type="ECO:0000313" key="2">
    <source>
        <dbReference type="Proteomes" id="UP000440578"/>
    </source>
</evidence>
<keyword evidence="2" id="KW-1185">Reference proteome</keyword>
<dbReference type="Proteomes" id="UP000440578">
    <property type="component" value="Unassembled WGS sequence"/>
</dbReference>
<evidence type="ECO:0008006" key="3">
    <source>
        <dbReference type="Google" id="ProtNLM"/>
    </source>
</evidence>
<organism evidence="1 2">
    <name type="scientific">Amphibalanus amphitrite</name>
    <name type="common">Striped barnacle</name>
    <name type="synonym">Balanus amphitrite</name>
    <dbReference type="NCBI Taxonomy" id="1232801"/>
    <lineage>
        <taxon>Eukaryota</taxon>
        <taxon>Metazoa</taxon>
        <taxon>Ecdysozoa</taxon>
        <taxon>Arthropoda</taxon>
        <taxon>Crustacea</taxon>
        <taxon>Multicrustacea</taxon>
        <taxon>Cirripedia</taxon>
        <taxon>Thoracica</taxon>
        <taxon>Thoracicalcarea</taxon>
        <taxon>Balanomorpha</taxon>
        <taxon>Balanoidea</taxon>
        <taxon>Balanidae</taxon>
        <taxon>Amphibalaninae</taxon>
        <taxon>Amphibalanus</taxon>
    </lineage>
</organism>
<sequence>MDRCSALCLRTPSCIKWSRNNTLCQLHPLHSASNPLTESNNSLYQSKLPEGFSLSADRTVAYRARLFSLLGGREAVISACREYDPEAVPAVPRTKTQYEAMKALTPAGKWLYVGVWEPRVEGEFVDMLTGERVDVPPQWFLYGVVHKSTTSNCMVMLPGGLYTSECNVARHGHICEYRP</sequence>
<gene>
    <name evidence="1" type="ORF">FJT64_013063</name>
</gene>
<dbReference type="OrthoDB" id="6372777at2759"/>
<proteinExistence type="predicted"/>
<dbReference type="AlphaFoldDB" id="A0A6A4VDV3"/>